<protein>
    <submittedName>
        <fullName evidence="1">Uncharacterized protein</fullName>
    </submittedName>
</protein>
<gene>
    <name evidence="1" type="ORF">HDU87_001735</name>
</gene>
<organism evidence="1 2">
    <name type="scientific">Geranomyces variabilis</name>
    <dbReference type="NCBI Taxonomy" id="109894"/>
    <lineage>
        <taxon>Eukaryota</taxon>
        <taxon>Fungi</taxon>
        <taxon>Fungi incertae sedis</taxon>
        <taxon>Chytridiomycota</taxon>
        <taxon>Chytridiomycota incertae sedis</taxon>
        <taxon>Chytridiomycetes</taxon>
        <taxon>Spizellomycetales</taxon>
        <taxon>Powellomycetaceae</taxon>
        <taxon>Geranomyces</taxon>
    </lineage>
</organism>
<accession>A0AAD5TBL8</accession>
<name>A0AAD5TBL8_9FUNG</name>
<evidence type="ECO:0000313" key="1">
    <source>
        <dbReference type="EMBL" id="KAJ3167040.1"/>
    </source>
</evidence>
<dbReference type="EMBL" id="JADGJQ010000148">
    <property type="protein sequence ID" value="KAJ3167040.1"/>
    <property type="molecule type" value="Genomic_DNA"/>
</dbReference>
<comment type="caution">
    <text evidence="1">The sequence shown here is derived from an EMBL/GenBank/DDBJ whole genome shotgun (WGS) entry which is preliminary data.</text>
</comment>
<reference evidence="1" key="1">
    <citation type="submission" date="2020-05" db="EMBL/GenBank/DDBJ databases">
        <title>Phylogenomic resolution of chytrid fungi.</title>
        <authorList>
            <person name="Stajich J.E."/>
            <person name="Amses K."/>
            <person name="Simmons R."/>
            <person name="Seto K."/>
            <person name="Myers J."/>
            <person name="Bonds A."/>
            <person name="Quandt C.A."/>
            <person name="Barry K."/>
            <person name="Liu P."/>
            <person name="Grigoriev I."/>
            <person name="Longcore J.E."/>
            <person name="James T.Y."/>
        </authorList>
    </citation>
    <scope>NUCLEOTIDE SEQUENCE</scope>
    <source>
        <strain evidence="1">JEL0379</strain>
    </source>
</reference>
<keyword evidence="2" id="KW-1185">Reference proteome</keyword>
<evidence type="ECO:0000313" key="2">
    <source>
        <dbReference type="Proteomes" id="UP001212152"/>
    </source>
</evidence>
<sequence>MLGFGLRNINILSRNGADPVASPTVDVDVRPVINVPPTFELNPTFNIHPPIEQNAPTFNLYHILTATSMALSVGTAIGCVYKQWRNDNEASFAVRDRFLRYCLFRLNRMDLTSEDRVKRVAQISRSANDVHRMSKLMSQWLGVPAGVFEDDAFTGIAMQQGLLTQ</sequence>
<proteinExistence type="predicted"/>
<dbReference type="Proteomes" id="UP001212152">
    <property type="component" value="Unassembled WGS sequence"/>
</dbReference>
<dbReference type="AlphaFoldDB" id="A0AAD5TBL8"/>